<keyword evidence="3" id="KW-1185">Reference proteome</keyword>
<evidence type="ECO:0000256" key="1">
    <source>
        <dbReference type="SAM" id="MobiDB-lite"/>
    </source>
</evidence>
<feature type="compositionally biased region" description="Polar residues" evidence="1">
    <location>
        <begin position="79"/>
        <end position="88"/>
    </location>
</feature>
<gene>
    <name evidence="2" type="ORF">BT96DRAFT_577386</name>
</gene>
<dbReference type="OrthoDB" id="3043492at2759"/>
<dbReference type="EMBL" id="ML769441">
    <property type="protein sequence ID" value="KAE9401854.1"/>
    <property type="molecule type" value="Genomic_DNA"/>
</dbReference>
<name>A0A6A4HYM2_9AGAR</name>
<evidence type="ECO:0000313" key="3">
    <source>
        <dbReference type="Proteomes" id="UP000799118"/>
    </source>
</evidence>
<organism evidence="2 3">
    <name type="scientific">Gymnopus androsaceus JB14</name>
    <dbReference type="NCBI Taxonomy" id="1447944"/>
    <lineage>
        <taxon>Eukaryota</taxon>
        <taxon>Fungi</taxon>
        <taxon>Dikarya</taxon>
        <taxon>Basidiomycota</taxon>
        <taxon>Agaricomycotina</taxon>
        <taxon>Agaricomycetes</taxon>
        <taxon>Agaricomycetidae</taxon>
        <taxon>Agaricales</taxon>
        <taxon>Marasmiineae</taxon>
        <taxon>Omphalotaceae</taxon>
        <taxon>Gymnopus</taxon>
    </lineage>
</organism>
<dbReference type="Proteomes" id="UP000799118">
    <property type="component" value="Unassembled WGS sequence"/>
</dbReference>
<feature type="compositionally biased region" description="Polar residues" evidence="1">
    <location>
        <begin position="1"/>
        <end position="12"/>
    </location>
</feature>
<protein>
    <submittedName>
        <fullName evidence="2">Uncharacterized protein</fullName>
    </submittedName>
</protein>
<sequence>MSSKIQPNSAPYSSSASTSSTANLVPKTQKDYLSAFANLQSAYGFNGGVPLLPAKASNAAELALSSPSSTSASSVQGSNPFLPTQTSSGKNYEEAFGNLYSMYGGPGGIESLVF</sequence>
<feature type="compositionally biased region" description="Low complexity" evidence="1">
    <location>
        <begin position="67"/>
        <end position="78"/>
    </location>
</feature>
<accession>A0A6A4HYM2</accession>
<feature type="region of interest" description="Disordered" evidence="1">
    <location>
        <begin position="67"/>
        <end position="88"/>
    </location>
</feature>
<reference evidence="2" key="1">
    <citation type="journal article" date="2019" name="Environ. Microbiol.">
        <title>Fungal ecological strategies reflected in gene transcription - a case study of two litter decomposers.</title>
        <authorList>
            <person name="Barbi F."/>
            <person name="Kohler A."/>
            <person name="Barry K."/>
            <person name="Baskaran P."/>
            <person name="Daum C."/>
            <person name="Fauchery L."/>
            <person name="Ihrmark K."/>
            <person name="Kuo A."/>
            <person name="LaButti K."/>
            <person name="Lipzen A."/>
            <person name="Morin E."/>
            <person name="Grigoriev I.V."/>
            <person name="Henrissat B."/>
            <person name="Lindahl B."/>
            <person name="Martin F."/>
        </authorList>
    </citation>
    <scope>NUCLEOTIDE SEQUENCE</scope>
    <source>
        <strain evidence="2">JB14</strain>
    </source>
</reference>
<dbReference type="AlphaFoldDB" id="A0A6A4HYM2"/>
<evidence type="ECO:0000313" key="2">
    <source>
        <dbReference type="EMBL" id="KAE9401854.1"/>
    </source>
</evidence>
<proteinExistence type="predicted"/>
<feature type="region of interest" description="Disordered" evidence="1">
    <location>
        <begin position="1"/>
        <end position="21"/>
    </location>
</feature>